<dbReference type="SUPFAM" id="SSF57850">
    <property type="entry name" value="RING/U-box"/>
    <property type="match status" value="1"/>
</dbReference>
<dbReference type="InterPro" id="IPR001841">
    <property type="entry name" value="Znf_RING"/>
</dbReference>
<dbReference type="Gene3D" id="3.30.40.10">
    <property type="entry name" value="Zinc/RING finger domain, C3HC4 (zinc finger)"/>
    <property type="match status" value="1"/>
</dbReference>
<organism evidence="7 8">
    <name type="scientific">Schizopora paradoxa</name>
    <dbReference type="NCBI Taxonomy" id="27342"/>
    <lineage>
        <taxon>Eukaryota</taxon>
        <taxon>Fungi</taxon>
        <taxon>Dikarya</taxon>
        <taxon>Basidiomycota</taxon>
        <taxon>Agaricomycotina</taxon>
        <taxon>Agaricomycetes</taxon>
        <taxon>Hymenochaetales</taxon>
        <taxon>Schizoporaceae</taxon>
        <taxon>Schizopora</taxon>
    </lineage>
</organism>
<feature type="compositionally biased region" description="Acidic residues" evidence="5">
    <location>
        <begin position="179"/>
        <end position="190"/>
    </location>
</feature>
<dbReference type="InterPro" id="IPR018957">
    <property type="entry name" value="Znf_C3HC4_RING-type"/>
</dbReference>
<gene>
    <name evidence="7" type="ORF">SCHPADRAFT_286338</name>
</gene>
<keyword evidence="8" id="KW-1185">Reference proteome</keyword>
<dbReference type="OrthoDB" id="8062037at2759"/>
<dbReference type="GO" id="GO:0008270">
    <property type="term" value="F:zinc ion binding"/>
    <property type="evidence" value="ECO:0007669"/>
    <property type="project" value="UniProtKB-KW"/>
</dbReference>
<evidence type="ECO:0000259" key="6">
    <source>
        <dbReference type="PROSITE" id="PS50089"/>
    </source>
</evidence>
<keyword evidence="3" id="KW-0862">Zinc</keyword>
<feature type="compositionally biased region" description="Polar residues" evidence="5">
    <location>
        <begin position="61"/>
        <end position="72"/>
    </location>
</feature>
<evidence type="ECO:0000256" key="1">
    <source>
        <dbReference type="ARBA" id="ARBA00022723"/>
    </source>
</evidence>
<dbReference type="InterPro" id="IPR013083">
    <property type="entry name" value="Znf_RING/FYVE/PHD"/>
</dbReference>
<feature type="region of interest" description="Disordered" evidence="5">
    <location>
        <begin position="55"/>
        <end position="76"/>
    </location>
</feature>
<evidence type="ECO:0000256" key="5">
    <source>
        <dbReference type="SAM" id="MobiDB-lite"/>
    </source>
</evidence>
<name>A0A0H2RT01_9AGAM</name>
<keyword evidence="2 4" id="KW-0863">Zinc-finger</keyword>
<dbReference type="InParanoid" id="A0A0H2RT01"/>
<dbReference type="Proteomes" id="UP000053477">
    <property type="component" value="Unassembled WGS sequence"/>
</dbReference>
<dbReference type="PROSITE" id="PS50089">
    <property type="entry name" value="ZF_RING_2"/>
    <property type="match status" value="1"/>
</dbReference>
<protein>
    <recommendedName>
        <fullName evidence="6">RING-type domain-containing protein</fullName>
    </recommendedName>
</protein>
<sequence>MSDLNPLAQIRASDLNAARRFLHELPSLKPEDVPEDEYCPVCFLTFKSLIEEQKELESKQEGTSNTAQSSEPPASAGDLVGIVKLTGCGHIFCRRDISEWVESLHGSCPTCRNVFFQFTPVNEADYESSDGGEYVPGEDIDEEELEDDDDDMFTEDGIPSSDADFDLSGYNAENMPDSIMDDSNDVEESDSSMSTNVGLTDGEDTVSSEYASSEFGDLDDDAYAGDVSMFSEAEDDNDIVSNQGDTEPKATLLRATEDDSQPIL</sequence>
<evidence type="ECO:0000256" key="4">
    <source>
        <dbReference type="PROSITE-ProRule" id="PRU00175"/>
    </source>
</evidence>
<dbReference type="AlphaFoldDB" id="A0A0H2RT01"/>
<accession>A0A0H2RT01</accession>
<reference evidence="7 8" key="1">
    <citation type="submission" date="2015-04" db="EMBL/GenBank/DDBJ databases">
        <title>Complete genome sequence of Schizopora paradoxa KUC8140, a cosmopolitan wood degrader in East Asia.</title>
        <authorList>
            <consortium name="DOE Joint Genome Institute"/>
            <person name="Min B."/>
            <person name="Park H."/>
            <person name="Jang Y."/>
            <person name="Kim J.-J."/>
            <person name="Kim K.H."/>
            <person name="Pangilinan J."/>
            <person name="Lipzen A."/>
            <person name="Riley R."/>
            <person name="Grigoriev I.V."/>
            <person name="Spatafora J.W."/>
            <person name="Choi I.-G."/>
        </authorList>
    </citation>
    <scope>NUCLEOTIDE SEQUENCE [LARGE SCALE GENOMIC DNA]</scope>
    <source>
        <strain evidence="7 8">KUC8140</strain>
    </source>
</reference>
<evidence type="ECO:0000313" key="8">
    <source>
        <dbReference type="Proteomes" id="UP000053477"/>
    </source>
</evidence>
<evidence type="ECO:0000313" key="7">
    <source>
        <dbReference type="EMBL" id="KLO14934.1"/>
    </source>
</evidence>
<dbReference type="STRING" id="27342.A0A0H2RT01"/>
<dbReference type="Pfam" id="PF00097">
    <property type="entry name" value="zf-C3HC4"/>
    <property type="match status" value="1"/>
</dbReference>
<feature type="region of interest" description="Disordered" evidence="5">
    <location>
        <begin position="160"/>
        <end position="264"/>
    </location>
</feature>
<evidence type="ECO:0000256" key="2">
    <source>
        <dbReference type="ARBA" id="ARBA00022771"/>
    </source>
</evidence>
<evidence type="ECO:0000256" key="3">
    <source>
        <dbReference type="ARBA" id="ARBA00022833"/>
    </source>
</evidence>
<proteinExistence type="predicted"/>
<feature type="domain" description="RING-type" evidence="6">
    <location>
        <begin position="39"/>
        <end position="112"/>
    </location>
</feature>
<keyword evidence="1" id="KW-0479">Metal-binding</keyword>
<dbReference type="EMBL" id="KQ085936">
    <property type="protein sequence ID" value="KLO14934.1"/>
    <property type="molecule type" value="Genomic_DNA"/>
</dbReference>
<dbReference type="SMART" id="SM00184">
    <property type="entry name" value="RING"/>
    <property type="match status" value="1"/>
</dbReference>